<keyword evidence="5" id="KW-0067">ATP-binding</keyword>
<keyword evidence="4" id="KW-0547">Nucleotide-binding</keyword>
<comment type="function">
    <text evidence="1">Part of the ABC transporter FtsEX involved in cellular division. Important for assembly or stability of the septal ring.</text>
</comment>
<dbReference type="InterPro" id="IPR003439">
    <property type="entry name" value="ABC_transporter-like_ATP-bd"/>
</dbReference>
<evidence type="ECO:0000256" key="4">
    <source>
        <dbReference type="ARBA" id="ARBA00022741"/>
    </source>
</evidence>
<dbReference type="KEGG" id="cts:Ctha_0567"/>
<proteinExistence type="inferred from homology"/>
<name>B3QV84_CHLT3</name>
<dbReference type="FunFam" id="3.40.50.300:FF:000056">
    <property type="entry name" value="Cell division ATP-binding protein FtsE"/>
    <property type="match status" value="1"/>
</dbReference>
<dbReference type="RefSeq" id="WP_012499122.1">
    <property type="nucleotide sequence ID" value="NC_011026.1"/>
</dbReference>
<dbReference type="GO" id="GO:0005886">
    <property type="term" value="C:plasma membrane"/>
    <property type="evidence" value="ECO:0007669"/>
    <property type="project" value="TreeGrafter"/>
</dbReference>
<dbReference type="Pfam" id="PF00005">
    <property type="entry name" value="ABC_tran"/>
    <property type="match status" value="1"/>
</dbReference>
<gene>
    <name evidence="7" type="ordered locus">Ctha_0567</name>
</gene>
<dbReference type="SUPFAM" id="SSF52540">
    <property type="entry name" value="P-loop containing nucleoside triphosphate hydrolases"/>
    <property type="match status" value="1"/>
</dbReference>
<dbReference type="InterPro" id="IPR017871">
    <property type="entry name" value="ABC_transporter-like_CS"/>
</dbReference>
<comment type="similarity">
    <text evidence="2">Belongs to the ABC transporter superfamily.</text>
</comment>
<dbReference type="AlphaFoldDB" id="B3QV84"/>
<dbReference type="EMBL" id="CP001100">
    <property type="protein sequence ID" value="ACF13038.1"/>
    <property type="molecule type" value="Genomic_DNA"/>
</dbReference>
<dbReference type="PROSITE" id="PS50893">
    <property type="entry name" value="ABC_TRANSPORTER_2"/>
    <property type="match status" value="1"/>
</dbReference>
<evidence type="ECO:0000256" key="2">
    <source>
        <dbReference type="ARBA" id="ARBA00005417"/>
    </source>
</evidence>
<dbReference type="SMART" id="SM00382">
    <property type="entry name" value="AAA"/>
    <property type="match status" value="1"/>
</dbReference>
<dbReference type="Proteomes" id="UP000001208">
    <property type="component" value="Chromosome"/>
</dbReference>
<protein>
    <recommendedName>
        <fullName evidence="3">Cell division ATP-binding protein FtsE</fullName>
    </recommendedName>
</protein>
<dbReference type="STRING" id="517418.Ctha_0567"/>
<dbReference type="PROSITE" id="PS00211">
    <property type="entry name" value="ABC_TRANSPORTER_1"/>
    <property type="match status" value="1"/>
</dbReference>
<evidence type="ECO:0000259" key="6">
    <source>
        <dbReference type="PROSITE" id="PS50893"/>
    </source>
</evidence>
<dbReference type="InterPro" id="IPR003593">
    <property type="entry name" value="AAA+_ATPase"/>
</dbReference>
<dbReference type="HOGENOM" id="CLU_000604_1_22_10"/>
<dbReference type="InterPro" id="IPR015854">
    <property type="entry name" value="ABC_transpr_LolD-like"/>
</dbReference>
<dbReference type="PANTHER" id="PTHR24220">
    <property type="entry name" value="IMPORT ATP-BINDING PROTEIN"/>
    <property type="match status" value="1"/>
</dbReference>
<sequence>MITLSDVSLQLGRNQVFDHVDLQIERGELVYIVGGSGAGKSSLLRMLYMDLQPDSGSVQVGEFNSTLIKRSEIPYLRRHLGIVFQDFKLFDDRSVFENVAFVLEVTGVKRKLIAKKVSDALSEVGLSQKRNELPVHLSGGEQQRVVIARAIVSEPYVLLADEPTGNLDPDVAVEIMSLIKKINLRGITVLTVTHDYNLVKKIPARILQIKDGKIFDVQFKKNEPVKR</sequence>
<evidence type="ECO:0000313" key="7">
    <source>
        <dbReference type="EMBL" id="ACF13038.1"/>
    </source>
</evidence>
<dbReference type="GO" id="GO:0005524">
    <property type="term" value="F:ATP binding"/>
    <property type="evidence" value="ECO:0007669"/>
    <property type="project" value="UniProtKB-KW"/>
</dbReference>
<dbReference type="GO" id="GO:0016887">
    <property type="term" value="F:ATP hydrolysis activity"/>
    <property type="evidence" value="ECO:0007669"/>
    <property type="project" value="InterPro"/>
</dbReference>
<accession>B3QV84</accession>
<evidence type="ECO:0000313" key="8">
    <source>
        <dbReference type="Proteomes" id="UP000001208"/>
    </source>
</evidence>
<feature type="domain" description="ABC transporter" evidence="6">
    <location>
        <begin position="2"/>
        <end position="227"/>
    </location>
</feature>
<dbReference type="InterPro" id="IPR027417">
    <property type="entry name" value="P-loop_NTPase"/>
</dbReference>
<dbReference type="Gene3D" id="3.40.50.300">
    <property type="entry name" value="P-loop containing nucleotide triphosphate hydrolases"/>
    <property type="match status" value="1"/>
</dbReference>
<reference evidence="7 8" key="1">
    <citation type="submission" date="2008-06" db="EMBL/GenBank/DDBJ databases">
        <title>Complete sequence of Chloroherpeton thalassium ATCC 35110.</title>
        <authorList>
            <consortium name="US DOE Joint Genome Institute"/>
            <person name="Lucas S."/>
            <person name="Copeland A."/>
            <person name="Lapidus A."/>
            <person name="Glavina del Rio T."/>
            <person name="Dalin E."/>
            <person name="Tice H."/>
            <person name="Bruce D."/>
            <person name="Goodwin L."/>
            <person name="Pitluck S."/>
            <person name="Schmutz J."/>
            <person name="Larimer F."/>
            <person name="Land M."/>
            <person name="Hauser L."/>
            <person name="Kyrpides N."/>
            <person name="Mikhailova N."/>
            <person name="Liu Z."/>
            <person name="Li T."/>
            <person name="Zhao F."/>
            <person name="Overmann J."/>
            <person name="Bryant D.A."/>
            <person name="Richardson P."/>
        </authorList>
    </citation>
    <scope>NUCLEOTIDE SEQUENCE [LARGE SCALE GENOMIC DNA]</scope>
    <source>
        <strain evidence="8">ATCC 35110 / GB-78</strain>
    </source>
</reference>
<organism evidence="7 8">
    <name type="scientific">Chloroherpeton thalassium (strain ATCC 35110 / GB-78)</name>
    <dbReference type="NCBI Taxonomy" id="517418"/>
    <lineage>
        <taxon>Bacteria</taxon>
        <taxon>Pseudomonadati</taxon>
        <taxon>Chlorobiota</taxon>
        <taxon>Chlorobiia</taxon>
        <taxon>Chlorobiales</taxon>
        <taxon>Chloroherpetonaceae</taxon>
        <taxon>Chloroherpeton</taxon>
    </lineage>
</organism>
<dbReference type="eggNOG" id="COG2884">
    <property type="taxonomic scope" value="Bacteria"/>
</dbReference>
<evidence type="ECO:0000256" key="3">
    <source>
        <dbReference type="ARBA" id="ARBA00020019"/>
    </source>
</evidence>
<dbReference type="PANTHER" id="PTHR24220:SF470">
    <property type="entry name" value="CELL DIVISION ATP-BINDING PROTEIN FTSE"/>
    <property type="match status" value="1"/>
</dbReference>
<dbReference type="GO" id="GO:0022857">
    <property type="term" value="F:transmembrane transporter activity"/>
    <property type="evidence" value="ECO:0007669"/>
    <property type="project" value="TreeGrafter"/>
</dbReference>
<evidence type="ECO:0000256" key="5">
    <source>
        <dbReference type="ARBA" id="ARBA00022840"/>
    </source>
</evidence>
<evidence type="ECO:0000256" key="1">
    <source>
        <dbReference type="ARBA" id="ARBA00002579"/>
    </source>
</evidence>
<dbReference type="OrthoDB" id="9769100at2"/>
<keyword evidence="8" id="KW-1185">Reference proteome</keyword>